<comment type="caution">
    <text evidence="1">The sequence shown here is derived from an EMBL/GenBank/DDBJ whole genome shotgun (WGS) entry which is preliminary data.</text>
</comment>
<accession>A0AAD1UH86</accession>
<protein>
    <submittedName>
        <fullName evidence="1">Uncharacterized protein</fullName>
    </submittedName>
</protein>
<reference evidence="1" key="1">
    <citation type="submission" date="2023-07" db="EMBL/GenBank/DDBJ databases">
        <authorList>
            <consortium name="AG Swart"/>
            <person name="Singh M."/>
            <person name="Singh A."/>
            <person name="Seah K."/>
            <person name="Emmerich C."/>
        </authorList>
    </citation>
    <scope>NUCLEOTIDE SEQUENCE</scope>
    <source>
        <strain evidence="1">DP1</strain>
    </source>
</reference>
<dbReference type="AlphaFoldDB" id="A0AAD1UH86"/>
<evidence type="ECO:0000313" key="2">
    <source>
        <dbReference type="Proteomes" id="UP001295684"/>
    </source>
</evidence>
<name>A0AAD1UH86_EUPCR</name>
<sequence>MTKLVFKALLDRISLSLNRVEKVGRTSSVRLFFSKTFFCLLIKQDWTKASNASGCNVLPMLRIIWSPTHGCETVSGKWPLFIFIW</sequence>
<organism evidence="1 2">
    <name type="scientific">Euplotes crassus</name>
    <dbReference type="NCBI Taxonomy" id="5936"/>
    <lineage>
        <taxon>Eukaryota</taxon>
        <taxon>Sar</taxon>
        <taxon>Alveolata</taxon>
        <taxon>Ciliophora</taxon>
        <taxon>Intramacronucleata</taxon>
        <taxon>Spirotrichea</taxon>
        <taxon>Hypotrichia</taxon>
        <taxon>Euplotida</taxon>
        <taxon>Euplotidae</taxon>
        <taxon>Moneuplotes</taxon>
    </lineage>
</organism>
<gene>
    <name evidence="1" type="ORF">ECRASSUSDP1_LOCUS8059</name>
</gene>
<proteinExistence type="predicted"/>
<dbReference type="Proteomes" id="UP001295684">
    <property type="component" value="Unassembled WGS sequence"/>
</dbReference>
<dbReference type="EMBL" id="CAMPGE010007868">
    <property type="protein sequence ID" value="CAI2366785.1"/>
    <property type="molecule type" value="Genomic_DNA"/>
</dbReference>
<keyword evidence="2" id="KW-1185">Reference proteome</keyword>
<evidence type="ECO:0000313" key="1">
    <source>
        <dbReference type="EMBL" id="CAI2366785.1"/>
    </source>
</evidence>